<evidence type="ECO:0000313" key="1">
    <source>
        <dbReference type="EMBL" id="KAJ1367062.1"/>
    </source>
</evidence>
<gene>
    <name evidence="1" type="ORF">KIN20_027906</name>
</gene>
<protein>
    <submittedName>
        <fullName evidence="1">Uncharacterized protein</fullName>
    </submittedName>
</protein>
<dbReference type="Proteomes" id="UP001196413">
    <property type="component" value="Unassembled WGS sequence"/>
</dbReference>
<reference evidence="1" key="1">
    <citation type="submission" date="2021-06" db="EMBL/GenBank/DDBJ databases">
        <title>Parelaphostrongylus tenuis whole genome reference sequence.</title>
        <authorList>
            <person name="Garwood T.J."/>
            <person name="Larsen P.A."/>
            <person name="Fountain-Jones N.M."/>
            <person name="Garbe J.R."/>
            <person name="Macchietto M.G."/>
            <person name="Kania S.A."/>
            <person name="Gerhold R.W."/>
            <person name="Richards J.E."/>
            <person name="Wolf T.M."/>
        </authorList>
    </citation>
    <scope>NUCLEOTIDE SEQUENCE</scope>
    <source>
        <strain evidence="1">MNPRO001-30</strain>
        <tissue evidence="1">Meninges</tissue>
    </source>
</reference>
<dbReference type="EMBL" id="JAHQIW010005761">
    <property type="protein sequence ID" value="KAJ1367062.1"/>
    <property type="molecule type" value="Genomic_DNA"/>
</dbReference>
<keyword evidence="2" id="KW-1185">Reference proteome</keyword>
<sequence length="50" mass="5272">MTSSVFRSRLQGMDFGDGTLAGLPTCSFGDDVGLKSKAKAGKKINRPSTH</sequence>
<comment type="caution">
    <text evidence="1">The sequence shown here is derived from an EMBL/GenBank/DDBJ whole genome shotgun (WGS) entry which is preliminary data.</text>
</comment>
<organism evidence="1 2">
    <name type="scientific">Parelaphostrongylus tenuis</name>
    <name type="common">Meningeal worm</name>
    <dbReference type="NCBI Taxonomy" id="148309"/>
    <lineage>
        <taxon>Eukaryota</taxon>
        <taxon>Metazoa</taxon>
        <taxon>Ecdysozoa</taxon>
        <taxon>Nematoda</taxon>
        <taxon>Chromadorea</taxon>
        <taxon>Rhabditida</taxon>
        <taxon>Rhabditina</taxon>
        <taxon>Rhabditomorpha</taxon>
        <taxon>Strongyloidea</taxon>
        <taxon>Metastrongylidae</taxon>
        <taxon>Parelaphostrongylus</taxon>
    </lineage>
</organism>
<proteinExistence type="predicted"/>
<name>A0AAD5R077_PARTN</name>
<accession>A0AAD5R077</accession>
<evidence type="ECO:0000313" key="2">
    <source>
        <dbReference type="Proteomes" id="UP001196413"/>
    </source>
</evidence>
<dbReference type="AlphaFoldDB" id="A0AAD5R077"/>